<gene>
    <name evidence="1" type="ORF">SOIL9_81880</name>
</gene>
<keyword evidence="2" id="KW-1185">Reference proteome</keyword>
<proteinExistence type="predicted"/>
<dbReference type="SUPFAM" id="SSF52047">
    <property type="entry name" value="RNI-like"/>
    <property type="match status" value="1"/>
</dbReference>
<dbReference type="EMBL" id="LR593886">
    <property type="protein sequence ID" value="VTS00426.1"/>
    <property type="molecule type" value="Genomic_DNA"/>
</dbReference>
<evidence type="ECO:0000313" key="2">
    <source>
        <dbReference type="Proteomes" id="UP000464178"/>
    </source>
</evidence>
<organism evidence="1 2">
    <name type="scientific">Gemmata massiliana</name>
    <dbReference type="NCBI Taxonomy" id="1210884"/>
    <lineage>
        <taxon>Bacteria</taxon>
        <taxon>Pseudomonadati</taxon>
        <taxon>Planctomycetota</taxon>
        <taxon>Planctomycetia</taxon>
        <taxon>Gemmatales</taxon>
        <taxon>Gemmataceae</taxon>
        <taxon>Gemmata</taxon>
    </lineage>
</organism>
<protein>
    <submittedName>
        <fullName evidence="1">Repeat-companion domain TIGR02996</fullName>
    </submittedName>
</protein>
<dbReference type="Gene3D" id="3.80.10.10">
    <property type="entry name" value="Ribonuclease Inhibitor"/>
    <property type="match status" value="1"/>
</dbReference>
<reference evidence="1 2" key="1">
    <citation type="submission" date="2019-05" db="EMBL/GenBank/DDBJ databases">
        <authorList>
            <consortium name="Science for Life Laboratories"/>
        </authorList>
    </citation>
    <scope>NUCLEOTIDE SEQUENCE [LARGE SCALE GENOMIC DNA]</scope>
    <source>
        <strain evidence="1">Soil9</strain>
    </source>
</reference>
<dbReference type="RefSeq" id="WP_162672168.1">
    <property type="nucleotide sequence ID" value="NZ_LR593886.1"/>
</dbReference>
<dbReference type="NCBIfam" id="TIGR02996">
    <property type="entry name" value="rpt_mate_G_obs"/>
    <property type="match status" value="1"/>
</dbReference>
<dbReference type="InterPro" id="IPR014338">
    <property type="entry name" value="CHP02996_rpt-companion-dom"/>
</dbReference>
<evidence type="ECO:0000313" key="1">
    <source>
        <dbReference type="EMBL" id="VTS00426.1"/>
    </source>
</evidence>
<accession>A0A6P2DE21</accession>
<dbReference type="KEGG" id="gms:SOIL9_81880"/>
<dbReference type="AlphaFoldDB" id="A0A6P2DE21"/>
<dbReference type="Proteomes" id="UP000464178">
    <property type="component" value="Chromosome"/>
</dbReference>
<dbReference type="InterPro" id="IPR032675">
    <property type="entry name" value="LRR_dom_sf"/>
</dbReference>
<sequence>MLSKLQPPLDPEEAALIRAIVADPDDDTPRLVYADWLDEHARPDRARLIRVQCALESLKTEERTLLEKFGAQWIKEAYGRCGEDHRFHRGFPEEVTMRFSTFLDHHATLNDYTPLRYLRLQGRLTDNMDDDLATLSRLPALQQVRSLEFDEPGVALPHSNYGPKGVEALAASPYLKGLQQLRLHSSQIGAVGAQIIANAPTFHNLTHLTLTDRRLCPPDFDAVAFLRSASLNRLKEVQLGEQQYGEHALSYIRSAPNPSGPDAGPTP</sequence>
<name>A0A6P2DE21_9BACT</name>